<dbReference type="PROSITE" id="PS00095">
    <property type="entry name" value="C5_MTASE_2"/>
    <property type="match status" value="1"/>
</dbReference>
<dbReference type="PRINTS" id="PR00105">
    <property type="entry name" value="C5METTRFRASE"/>
</dbReference>
<keyword evidence="5 10" id="KW-0949">S-adenosyl-L-methionine</keyword>
<keyword evidence="8" id="KW-0539">Nucleus</keyword>
<dbReference type="SUPFAM" id="SSF53335">
    <property type="entry name" value="S-adenosyl-L-methionine-dependent methyltransferases"/>
    <property type="match status" value="1"/>
</dbReference>
<dbReference type="InterPro" id="IPR031303">
    <property type="entry name" value="C5_meth_CS"/>
</dbReference>
<evidence type="ECO:0000256" key="2">
    <source>
        <dbReference type="ARBA" id="ARBA00011975"/>
    </source>
</evidence>
<reference evidence="12" key="1">
    <citation type="submission" date="2019-10" db="EMBL/GenBank/DDBJ databases">
        <authorList>
            <consortium name="DOE Joint Genome Institute"/>
            <person name="Kuo A."/>
            <person name="Miyauchi S."/>
            <person name="Kiss E."/>
            <person name="Drula E."/>
            <person name="Kohler A."/>
            <person name="Sanchez-Garcia M."/>
            <person name="Andreopoulos B."/>
            <person name="Barry K.W."/>
            <person name="Bonito G."/>
            <person name="Buee M."/>
            <person name="Carver A."/>
            <person name="Chen C."/>
            <person name="Cichocki N."/>
            <person name="Clum A."/>
            <person name="Culley D."/>
            <person name="Crous P.W."/>
            <person name="Fauchery L."/>
            <person name="Girlanda M."/>
            <person name="Hayes R."/>
            <person name="Keri Z."/>
            <person name="LaButti K."/>
            <person name="Lipzen A."/>
            <person name="Lombard V."/>
            <person name="Magnuson J."/>
            <person name="Maillard F."/>
            <person name="Morin E."/>
            <person name="Murat C."/>
            <person name="Nolan M."/>
            <person name="Ohm R."/>
            <person name="Pangilinan J."/>
            <person name="Pereira M."/>
            <person name="Perotto S."/>
            <person name="Peter M."/>
            <person name="Riley R."/>
            <person name="Sitrit Y."/>
            <person name="Stielow B."/>
            <person name="Szollosi G."/>
            <person name="Zifcakova L."/>
            <person name="Stursova M."/>
            <person name="Spatafora J.W."/>
            <person name="Tedersoo L."/>
            <person name="Vaario L.-M."/>
            <person name="Yamada A."/>
            <person name="Yan M."/>
            <person name="Wang P."/>
            <person name="Xu J."/>
            <person name="Bruns T."/>
            <person name="Baldrian P."/>
            <person name="Vilgalys R."/>
            <person name="Henrissat B."/>
            <person name="Grigoriev I.V."/>
            <person name="Hibbett D."/>
            <person name="Nagy L.G."/>
            <person name="Martin F.M."/>
        </authorList>
    </citation>
    <scope>NUCLEOTIDE SEQUENCE</scope>
    <source>
        <strain evidence="12">Prilba</strain>
    </source>
</reference>
<comment type="similarity">
    <text evidence="10">Belongs to the class I-like SAM-binding methyltransferase superfamily. C5-methyltransferase family.</text>
</comment>
<organism evidence="12 13">
    <name type="scientific">Russula ochroleuca</name>
    <dbReference type="NCBI Taxonomy" id="152965"/>
    <lineage>
        <taxon>Eukaryota</taxon>
        <taxon>Fungi</taxon>
        <taxon>Dikarya</taxon>
        <taxon>Basidiomycota</taxon>
        <taxon>Agaricomycotina</taxon>
        <taxon>Agaricomycetes</taxon>
        <taxon>Russulales</taxon>
        <taxon>Russulaceae</taxon>
        <taxon>Russula</taxon>
    </lineage>
</organism>
<dbReference type="GO" id="GO:0005634">
    <property type="term" value="C:nucleus"/>
    <property type="evidence" value="ECO:0007669"/>
    <property type="project" value="UniProtKB-SubCell"/>
</dbReference>
<evidence type="ECO:0000256" key="4">
    <source>
        <dbReference type="ARBA" id="ARBA00022679"/>
    </source>
</evidence>
<feature type="domain" description="BAH" evidence="11">
    <location>
        <begin position="313"/>
        <end position="446"/>
    </location>
</feature>
<gene>
    <name evidence="12" type="ORF">DFH94DRAFT_637537</name>
</gene>
<dbReference type="InterPro" id="IPR001525">
    <property type="entry name" value="C5_MeTfrase"/>
</dbReference>
<feature type="non-terminal residue" evidence="12">
    <location>
        <position position="1"/>
    </location>
</feature>
<dbReference type="Gene3D" id="3.40.50.150">
    <property type="entry name" value="Vaccinia Virus protein VP39"/>
    <property type="match status" value="2"/>
</dbReference>
<evidence type="ECO:0000313" key="13">
    <source>
        <dbReference type="Proteomes" id="UP000759537"/>
    </source>
</evidence>
<dbReference type="EC" id="2.1.1.37" evidence="2"/>
<dbReference type="InterPro" id="IPR043151">
    <property type="entry name" value="BAH_sf"/>
</dbReference>
<proteinExistence type="inferred from homology"/>
<dbReference type="InterPro" id="IPR001025">
    <property type="entry name" value="BAH_dom"/>
</dbReference>
<dbReference type="GO" id="GO:0003682">
    <property type="term" value="F:chromatin binding"/>
    <property type="evidence" value="ECO:0007669"/>
    <property type="project" value="InterPro"/>
</dbReference>
<dbReference type="GO" id="GO:0032259">
    <property type="term" value="P:methylation"/>
    <property type="evidence" value="ECO:0007669"/>
    <property type="project" value="UniProtKB-KW"/>
</dbReference>
<dbReference type="SMART" id="SM00439">
    <property type="entry name" value="BAH"/>
    <property type="match status" value="1"/>
</dbReference>
<keyword evidence="6" id="KW-0677">Repeat</keyword>
<dbReference type="Proteomes" id="UP000759537">
    <property type="component" value="Unassembled WGS sequence"/>
</dbReference>
<protein>
    <recommendedName>
        <fullName evidence="2">DNA (cytosine-5-)-methyltransferase</fullName>
        <ecNumber evidence="2">2.1.1.37</ecNumber>
    </recommendedName>
</protein>
<comment type="caution">
    <text evidence="12">The sequence shown here is derived from an EMBL/GenBank/DDBJ whole genome shotgun (WGS) entry which is preliminary data.</text>
</comment>
<evidence type="ECO:0000313" key="12">
    <source>
        <dbReference type="EMBL" id="KAF8470397.1"/>
    </source>
</evidence>
<dbReference type="GO" id="GO:0003677">
    <property type="term" value="F:DNA binding"/>
    <property type="evidence" value="ECO:0007669"/>
    <property type="project" value="UniProtKB-KW"/>
</dbReference>
<evidence type="ECO:0000256" key="9">
    <source>
        <dbReference type="PIRSR" id="PIRSR037404-1"/>
    </source>
</evidence>
<evidence type="ECO:0000256" key="1">
    <source>
        <dbReference type="ARBA" id="ARBA00004123"/>
    </source>
</evidence>
<comment type="subcellular location">
    <subcellularLocation>
        <location evidence="1">Nucleus</location>
    </subcellularLocation>
</comment>
<keyword evidence="3 10" id="KW-0489">Methyltransferase</keyword>
<dbReference type="Pfam" id="PF01426">
    <property type="entry name" value="BAH"/>
    <property type="match status" value="1"/>
</dbReference>
<feature type="active site" evidence="9 10">
    <location>
        <position position="746"/>
    </location>
</feature>
<dbReference type="InterPro" id="IPR050390">
    <property type="entry name" value="C5-Methyltransferase"/>
</dbReference>
<dbReference type="Pfam" id="PF12047">
    <property type="entry name" value="DNMT1-RFD"/>
    <property type="match status" value="1"/>
</dbReference>
<dbReference type="PANTHER" id="PTHR10629:SF52">
    <property type="entry name" value="DNA (CYTOSINE-5)-METHYLTRANSFERASE 1"/>
    <property type="match status" value="1"/>
</dbReference>
<keyword evidence="13" id="KW-1185">Reference proteome</keyword>
<dbReference type="InterPro" id="IPR022702">
    <property type="entry name" value="Cytosine_MeTrfase1_RFD"/>
</dbReference>
<dbReference type="GO" id="GO:0044027">
    <property type="term" value="P:negative regulation of gene expression via chromosomal CpG island methylation"/>
    <property type="evidence" value="ECO:0007669"/>
    <property type="project" value="TreeGrafter"/>
</dbReference>
<reference evidence="12" key="2">
    <citation type="journal article" date="2020" name="Nat. Commun.">
        <title>Large-scale genome sequencing of mycorrhizal fungi provides insights into the early evolution of symbiotic traits.</title>
        <authorList>
            <person name="Miyauchi S."/>
            <person name="Kiss E."/>
            <person name="Kuo A."/>
            <person name="Drula E."/>
            <person name="Kohler A."/>
            <person name="Sanchez-Garcia M."/>
            <person name="Morin E."/>
            <person name="Andreopoulos B."/>
            <person name="Barry K.W."/>
            <person name="Bonito G."/>
            <person name="Buee M."/>
            <person name="Carver A."/>
            <person name="Chen C."/>
            <person name="Cichocki N."/>
            <person name="Clum A."/>
            <person name="Culley D."/>
            <person name="Crous P.W."/>
            <person name="Fauchery L."/>
            <person name="Girlanda M."/>
            <person name="Hayes R.D."/>
            <person name="Keri Z."/>
            <person name="LaButti K."/>
            <person name="Lipzen A."/>
            <person name="Lombard V."/>
            <person name="Magnuson J."/>
            <person name="Maillard F."/>
            <person name="Murat C."/>
            <person name="Nolan M."/>
            <person name="Ohm R.A."/>
            <person name="Pangilinan J."/>
            <person name="Pereira M.F."/>
            <person name="Perotto S."/>
            <person name="Peter M."/>
            <person name="Pfister S."/>
            <person name="Riley R."/>
            <person name="Sitrit Y."/>
            <person name="Stielow J.B."/>
            <person name="Szollosi G."/>
            <person name="Zifcakova L."/>
            <person name="Stursova M."/>
            <person name="Spatafora J.W."/>
            <person name="Tedersoo L."/>
            <person name="Vaario L.M."/>
            <person name="Yamada A."/>
            <person name="Yan M."/>
            <person name="Wang P."/>
            <person name="Xu J."/>
            <person name="Bruns T."/>
            <person name="Baldrian P."/>
            <person name="Vilgalys R."/>
            <person name="Dunand C."/>
            <person name="Henrissat B."/>
            <person name="Grigoriev I.V."/>
            <person name="Hibbett D."/>
            <person name="Nagy L.G."/>
            <person name="Martin F.M."/>
        </authorList>
    </citation>
    <scope>NUCLEOTIDE SEQUENCE</scope>
    <source>
        <strain evidence="12">Prilba</strain>
    </source>
</reference>
<dbReference type="PANTHER" id="PTHR10629">
    <property type="entry name" value="CYTOSINE-SPECIFIC METHYLTRANSFERASE"/>
    <property type="match status" value="1"/>
</dbReference>
<dbReference type="GO" id="GO:0006346">
    <property type="term" value="P:DNA methylation-dependent constitutive heterochromatin formation"/>
    <property type="evidence" value="ECO:0007669"/>
    <property type="project" value="InterPro"/>
</dbReference>
<dbReference type="PROSITE" id="PS51679">
    <property type="entry name" value="SAM_MT_C5"/>
    <property type="match status" value="1"/>
</dbReference>
<evidence type="ECO:0000256" key="5">
    <source>
        <dbReference type="ARBA" id="ARBA00022691"/>
    </source>
</evidence>
<dbReference type="Pfam" id="PF00145">
    <property type="entry name" value="DNA_methylase"/>
    <property type="match status" value="1"/>
</dbReference>
<dbReference type="GO" id="GO:0003886">
    <property type="term" value="F:DNA (cytosine-5-)-methyltransferase activity"/>
    <property type="evidence" value="ECO:0007669"/>
    <property type="project" value="UniProtKB-EC"/>
</dbReference>
<evidence type="ECO:0000256" key="3">
    <source>
        <dbReference type="ARBA" id="ARBA00022603"/>
    </source>
</evidence>
<evidence type="ECO:0000256" key="10">
    <source>
        <dbReference type="PROSITE-ProRule" id="PRU01016"/>
    </source>
</evidence>
<dbReference type="InterPro" id="IPR029063">
    <property type="entry name" value="SAM-dependent_MTases_sf"/>
</dbReference>
<evidence type="ECO:0000259" key="11">
    <source>
        <dbReference type="PROSITE" id="PS51038"/>
    </source>
</evidence>
<dbReference type="AlphaFoldDB" id="A0A9P5MPS1"/>
<dbReference type="OrthoDB" id="5376140at2759"/>
<evidence type="ECO:0000256" key="6">
    <source>
        <dbReference type="ARBA" id="ARBA00022737"/>
    </source>
</evidence>
<keyword evidence="4 10" id="KW-0808">Transferase</keyword>
<sequence>YYTVAGDELIENACLLPGETGPDLDNFDVEDIPVRLLDAFTVYEWDTLRLVPISDLLDLGPGDAGVRYGASGLVKPWTDDGADDDGDEDDTSPVAIKLSPVVELNVHDFSPSTGSLDVKMYLKTEFAWYILDAPSKLYKSYFSGFWLKHQVLHLLVTSALADPTITLAKFLQSPEVKGDASAISQVLKRTLSKDDILSEDMKAYIQDVLLDLSLDGLKLAKVPIIYQLFKVDIYSKALVKPSLSTVVTPEVHALSMVLFSQHFKVVRPFTQALLRPQKCPLNMVEIHGAFPIIKWIGSPTLSSIYDAVKIGDTVYKPGEVVIVLPGEDPDKIRQKNAQALSSQSLNYLAEYWFIRICYLFEREGEQFLHGQWLAHGSKTLLQEAAHSNGLFLMNSCDDVPLASIIQKCNLHWLAFNEMEPLEDASNRFYCSGLIWDEDLGAFLDSIQVSSESSPTGPYQTCAICDSQAVKRKSETPILNLGSIFYLGTLYHKLDFIYVLNEQDEDASYKIGQILSFTQDNTSNTVQVQIRQLKHYDKFAKHGNFFNLVNWMKDEHHLYYTSNIETILAEHIAGKCYVQHLSAIGNLEAWLHQKNHFYVQDNFNRPLPEGGDNLQTLDSSVHCYCEECYKEHIKTLERKDILYEQNKPLQVLELFSGAGGLSIGLEESGFVETRWAIEYAPSAAKTFQSNKKRAKVYNQDCNLLLEHAIQFYNGNDLPSLKSLDAGKPLPPLPKPGAVDLICGGKYCSDLVLIPRKRVCRSPVNSLVCNMLSYVEFYRPKFFLLENVVGLLNHKLRVNKAGPHEGNVVANGVVKYILRTLTSLGYQVRFNVLQAGVYGSAQNRRRVIFWGARRGLPLPEFPIPTHNFDSKLWAAQLDTGLKINHVVRDPDRPHRGAPLRAVTVDDVISDLPKFDWINPHWIIKVTRADKAEVKRRAAIGIPAFEAVSNHGVWDQSEEDSFPGYPDGVPYASPPRTRYQARARQGIAEDADVELHYTARFSEGVIERVCNVAIEPGADWKSLPEELAIEGKTRETSTQRDVRYSRIDGSKHFRTAMTTVAPNSHGSTGFPDSWKFLSVSERPSTIVRDQLRQIGNAVPVPLSRALGNALGDALIKMWEAEAEAVRESGSPEV</sequence>
<evidence type="ECO:0000256" key="7">
    <source>
        <dbReference type="ARBA" id="ARBA00023125"/>
    </source>
</evidence>
<dbReference type="PROSITE" id="PS51038">
    <property type="entry name" value="BAH"/>
    <property type="match status" value="2"/>
</dbReference>
<name>A0A9P5MPS1_9AGAM</name>
<feature type="domain" description="BAH" evidence="11">
    <location>
        <begin position="488"/>
        <end position="613"/>
    </location>
</feature>
<dbReference type="PIRSF" id="PIRSF037404">
    <property type="entry name" value="DNMT1"/>
    <property type="match status" value="1"/>
</dbReference>
<dbReference type="EMBL" id="WHVB01000025">
    <property type="protein sequence ID" value="KAF8470397.1"/>
    <property type="molecule type" value="Genomic_DNA"/>
</dbReference>
<evidence type="ECO:0000256" key="8">
    <source>
        <dbReference type="ARBA" id="ARBA00023242"/>
    </source>
</evidence>
<accession>A0A9P5MPS1</accession>
<dbReference type="Gene3D" id="2.30.30.490">
    <property type="match status" value="2"/>
</dbReference>
<dbReference type="Gene3D" id="3.90.120.10">
    <property type="entry name" value="DNA Methylase, subunit A, domain 2"/>
    <property type="match status" value="1"/>
</dbReference>
<keyword evidence="7" id="KW-0238">DNA-binding</keyword>